<dbReference type="InterPro" id="IPR004843">
    <property type="entry name" value="Calcineurin-like_PHP"/>
</dbReference>
<dbReference type="AlphaFoldDB" id="A0A552V0M8"/>
<keyword evidence="4" id="KW-1185">Reference proteome</keyword>
<protein>
    <submittedName>
        <fullName evidence="3">Metallophosphoesterase</fullName>
    </submittedName>
</protein>
<accession>A0A552V0M8</accession>
<dbReference type="InterPro" id="IPR029052">
    <property type="entry name" value="Metallo-depent_PP-like"/>
</dbReference>
<feature type="chain" id="PRO_5021954120" evidence="1">
    <location>
        <begin position="21"/>
        <end position="635"/>
    </location>
</feature>
<dbReference type="Proteomes" id="UP000320643">
    <property type="component" value="Unassembled WGS sequence"/>
</dbReference>
<comment type="caution">
    <text evidence="3">The sequence shown here is derived from an EMBL/GenBank/DDBJ whole genome shotgun (WGS) entry which is preliminary data.</text>
</comment>
<dbReference type="GO" id="GO:0016787">
    <property type="term" value="F:hydrolase activity"/>
    <property type="evidence" value="ECO:0007669"/>
    <property type="project" value="InterPro"/>
</dbReference>
<reference evidence="3 4" key="1">
    <citation type="submission" date="2019-07" db="EMBL/GenBank/DDBJ databases">
        <title>Flavobacterium sp. nov., isolated from glacier ice.</title>
        <authorList>
            <person name="Liu Q."/>
            <person name="Xin Y.-H."/>
        </authorList>
    </citation>
    <scope>NUCLEOTIDE SEQUENCE [LARGE SCALE GENOMIC DNA]</scope>
    <source>
        <strain evidence="3 4">ZT4R6</strain>
    </source>
</reference>
<dbReference type="Pfam" id="PF00149">
    <property type="entry name" value="Metallophos"/>
    <property type="match status" value="1"/>
</dbReference>
<dbReference type="Gene3D" id="3.60.21.10">
    <property type="match status" value="2"/>
</dbReference>
<proteinExistence type="predicted"/>
<feature type="domain" description="Calcineurin-like phosphoesterase" evidence="2">
    <location>
        <begin position="29"/>
        <end position="171"/>
    </location>
</feature>
<dbReference type="OrthoDB" id="5695107at2"/>
<evidence type="ECO:0000256" key="1">
    <source>
        <dbReference type="SAM" id="SignalP"/>
    </source>
</evidence>
<dbReference type="RefSeq" id="WP_143373748.1">
    <property type="nucleotide sequence ID" value="NZ_VJVZ01000007.1"/>
</dbReference>
<gene>
    <name evidence="3" type="ORF">FMM05_12650</name>
</gene>
<keyword evidence="1" id="KW-0732">Signal</keyword>
<evidence type="ECO:0000313" key="3">
    <source>
        <dbReference type="EMBL" id="TRW24000.1"/>
    </source>
</evidence>
<evidence type="ECO:0000259" key="2">
    <source>
        <dbReference type="Pfam" id="PF00149"/>
    </source>
</evidence>
<dbReference type="SUPFAM" id="SSF56300">
    <property type="entry name" value="Metallo-dependent phosphatases"/>
    <property type="match status" value="1"/>
</dbReference>
<evidence type="ECO:0000313" key="4">
    <source>
        <dbReference type="Proteomes" id="UP000320643"/>
    </source>
</evidence>
<organism evidence="3 4">
    <name type="scientific">Flavobacterium zepuense</name>
    <dbReference type="NCBI Taxonomy" id="2593302"/>
    <lineage>
        <taxon>Bacteria</taxon>
        <taxon>Pseudomonadati</taxon>
        <taxon>Bacteroidota</taxon>
        <taxon>Flavobacteriia</taxon>
        <taxon>Flavobacteriales</taxon>
        <taxon>Flavobacteriaceae</taxon>
        <taxon>Flavobacterium</taxon>
    </lineage>
</organism>
<name>A0A552V0M8_9FLAO</name>
<feature type="signal peptide" evidence="1">
    <location>
        <begin position="1"/>
        <end position="20"/>
    </location>
</feature>
<sequence>MRTAYSFLILFALFSTALKAQKSRSEVQVAFLADVHLQDLYGTPEDNDYKGVLNPKNNKPTLLRTMDAQLHSTRIFNENYFAFLAALDDIAKRGVRYVALPGDYTDDGQPLHLKGLARILKEYSTKYSIEFFITTGNHDPVGPFAQDAGKDDFLGTGGKRQPIFSKEGLHKQDPATELPTIITKDIAKMGYLGVTDYLGEFGFLPKQVYKFWGTPFSTYTSDDYSLDKAKEAAKLSNRMYDVAPGFTVPDVSYVVEPVEGLWLLAIDGNVYIPKNANGDASDPKNYKGADLGYNNVLTNKKHIIEWVTKIAAEAKQKRKTLIAFSHYPIVEFNDDASPEIEALMGKGKWQLDRVPQEEVAQAFADAGIKLHFGGHMHINDTGIRTSQKGNTLINVQTPSLAAYIPAYKLLTLKSNNIAEVETIAIDNVPRFDELFELYKMEHQFLKSQNAKDIWDNAILKTKSYHEFTDYHLKELVRLRFIPDDWPTGFKEFLTRVSGYDLILIANSEGIALENFMNHKNDNVLWKNAEAKAKSFTKYNKITLNDYKKWTGLDLITDFYRIRSADQLVVADVGSERIKQYQALIVAFEQRKPNPDDTLQNNLGLFLTILDKFLNGAPADHFTIDLQSGKVIDLRK</sequence>
<dbReference type="EMBL" id="VJVZ01000007">
    <property type="protein sequence ID" value="TRW24000.1"/>
    <property type="molecule type" value="Genomic_DNA"/>
</dbReference>